<keyword evidence="4 9" id="KW-0732">Signal</keyword>
<evidence type="ECO:0000313" key="11">
    <source>
        <dbReference type="Proteomes" id="UP000694546"/>
    </source>
</evidence>
<dbReference type="PANTHER" id="PTHR13598">
    <property type="entry name" value="AT07567P-RELATED"/>
    <property type="match status" value="1"/>
</dbReference>
<evidence type="ECO:0000256" key="9">
    <source>
        <dbReference type="SAM" id="SignalP"/>
    </source>
</evidence>
<proteinExistence type="inferred from homology"/>
<dbReference type="AlphaFoldDB" id="A0A8C5C4W8"/>
<evidence type="ECO:0000256" key="1">
    <source>
        <dbReference type="ARBA" id="ARBA00004575"/>
    </source>
</evidence>
<evidence type="ECO:0000256" key="2">
    <source>
        <dbReference type="ARBA" id="ARBA00005748"/>
    </source>
</evidence>
<keyword evidence="6 8" id="KW-0472">Membrane</keyword>
<dbReference type="Ensembl" id="ENSGMOT00000028345.1">
    <property type="protein sequence ID" value="ENSGMOP00000055478.1"/>
    <property type="gene ID" value="ENSGMOG00000007268.2"/>
</dbReference>
<organism evidence="10 11">
    <name type="scientific">Gadus morhua</name>
    <name type="common">Atlantic cod</name>
    <dbReference type="NCBI Taxonomy" id="8049"/>
    <lineage>
        <taxon>Eukaryota</taxon>
        <taxon>Metazoa</taxon>
        <taxon>Chordata</taxon>
        <taxon>Craniata</taxon>
        <taxon>Vertebrata</taxon>
        <taxon>Euteleostomi</taxon>
        <taxon>Actinopterygii</taxon>
        <taxon>Neopterygii</taxon>
        <taxon>Teleostei</taxon>
        <taxon>Neoteleostei</taxon>
        <taxon>Acanthomorphata</taxon>
        <taxon>Zeiogadaria</taxon>
        <taxon>Gadariae</taxon>
        <taxon>Gadiformes</taxon>
        <taxon>Gadoidei</taxon>
        <taxon>Gadidae</taxon>
        <taxon>Gadus</taxon>
    </lineage>
</organism>
<feature type="transmembrane region" description="Helical" evidence="8">
    <location>
        <begin position="178"/>
        <end position="201"/>
    </location>
</feature>
<reference evidence="10" key="1">
    <citation type="submission" date="2019-07" db="EMBL/GenBank/DDBJ databases">
        <authorList>
            <consortium name="Wellcome Sanger Institute Data Sharing"/>
        </authorList>
    </citation>
    <scope>NUCLEOTIDE SEQUENCE [LARGE SCALE GENOMIC DNA]</scope>
</reference>
<reference evidence="10" key="2">
    <citation type="submission" date="2025-08" db="UniProtKB">
        <authorList>
            <consortium name="Ensembl"/>
        </authorList>
    </citation>
    <scope>IDENTIFICATION</scope>
</reference>
<feature type="transmembrane region" description="Helical" evidence="8">
    <location>
        <begin position="276"/>
        <end position="293"/>
    </location>
</feature>
<accession>A0A8C5C4W8</accession>
<keyword evidence="7" id="KW-0539">Nucleus</keyword>
<sequence length="455" mass="52359">MAGHMKKTSRVLASSAHLFVFVILVFSLPPNLCQDANTKPRIISIQNGKELVKSGTNHFCYTNQRVPDWRQTWTSIQVRVWSSQQLKVTVAEDEETLQEMDGLNFWGLVQRFISEQSNDTTLAISLFSKKTCFKIAPSDEASSYTVKAICRFDIYLFLVFLAGLLLFFFADSLSRSQIFYYSAGMSTGMIASLAIVIFILARILPRVRAVFFSQRLNVPNYQFKIMEIFSLVLNFFFLLLQKSPFYVLLVGGWSFSVYAIQLVFRNLKPILQEHWHLAFGYMAVVGFISFAVCYRHGPLVEERSINILTWTLQLFGLLLVYAGIQIQQVALAIIVSAFCAKNMEYPVVFALAAWRKLGLSHRIRWKREPRRLLTEEQYQRQGEEETQKALEELRRYCASPECSTWKAVSRIQSPKRFEKHRAIPSHLHGSCENHVSDLPLRSLYRQKHLAACQAC</sequence>
<dbReference type="GeneTree" id="ENSGT00390000002174"/>
<feature type="transmembrane region" description="Helical" evidence="8">
    <location>
        <begin position="245"/>
        <end position="264"/>
    </location>
</feature>
<feature type="signal peptide" evidence="9">
    <location>
        <begin position="1"/>
        <end position="27"/>
    </location>
</feature>
<evidence type="ECO:0000256" key="6">
    <source>
        <dbReference type="ARBA" id="ARBA00023136"/>
    </source>
</evidence>
<feature type="transmembrane region" description="Helical" evidence="8">
    <location>
        <begin position="154"/>
        <end position="171"/>
    </location>
</feature>
<dbReference type="InterPro" id="IPR019358">
    <property type="entry name" value="NEMP_fam"/>
</dbReference>
<feature type="chain" id="PRO_5034359829" evidence="9">
    <location>
        <begin position="28"/>
        <end position="455"/>
    </location>
</feature>
<dbReference type="Pfam" id="PF10225">
    <property type="entry name" value="NEMP"/>
    <property type="match status" value="2"/>
</dbReference>
<reference evidence="10" key="3">
    <citation type="submission" date="2025-09" db="UniProtKB">
        <authorList>
            <consortium name="Ensembl"/>
        </authorList>
    </citation>
    <scope>IDENTIFICATION</scope>
</reference>
<feature type="transmembrane region" description="Helical" evidence="8">
    <location>
        <begin position="221"/>
        <end position="240"/>
    </location>
</feature>
<dbReference type="OMA" id="MAGCMKM"/>
<evidence type="ECO:0000256" key="5">
    <source>
        <dbReference type="ARBA" id="ARBA00022989"/>
    </source>
</evidence>
<dbReference type="Proteomes" id="UP000694546">
    <property type="component" value="Chromosome 1"/>
</dbReference>
<dbReference type="GO" id="GO:0005637">
    <property type="term" value="C:nuclear inner membrane"/>
    <property type="evidence" value="ECO:0007669"/>
    <property type="project" value="UniProtKB-SubCell"/>
</dbReference>
<keyword evidence="11" id="KW-1185">Reference proteome</keyword>
<comment type="subcellular location">
    <subcellularLocation>
        <location evidence="1">Nucleus inner membrane</location>
        <topology evidence="1">Multi-pass membrane protein</topology>
        <orientation evidence="1">Nucleoplasmic side</orientation>
    </subcellularLocation>
</comment>
<keyword evidence="5 8" id="KW-1133">Transmembrane helix</keyword>
<name>A0A8C5C4W8_GADMO</name>
<evidence type="ECO:0000256" key="3">
    <source>
        <dbReference type="ARBA" id="ARBA00022692"/>
    </source>
</evidence>
<evidence type="ECO:0000256" key="4">
    <source>
        <dbReference type="ARBA" id="ARBA00022729"/>
    </source>
</evidence>
<evidence type="ECO:0000256" key="8">
    <source>
        <dbReference type="SAM" id="Phobius"/>
    </source>
</evidence>
<evidence type="ECO:0000256" key="7">
    <source>
        <dbReference type="ARBA" id="ARBA00023242"/>
    </source>
</evidence>
<comment type="similarity">
    <text evidence="2">Belongs to the NEMP family.</text>
</comment>
<protein>
    <submittedName>
        <fullName evidence="10">Nuclear envelope integral membrane protein 1</fullName>
    </submittedName>
</protein>
<evidence type="ECO:0000313" key="10">
    <source>
        <dbReference type="Ensembl" id="ENSGMOP00000055478.1"/>
    </source>
</evidence>
<keyword evidence="3 8" id="KW-0812">Transmembrane</keyword>
<dbReference type="PANTHER" id="PTHR13598:SF4">
    <property type="entry name" value="NUCLEAR ENVELOPE INTEGRAL MEMBRANE PROTEIN 1"/>
    <property type="match status" value="1"/>
</dbReference>
<dbReference type="GO" id="GO:0001556">
    <property type="term" value="P:oocyte maturation"/>
    <property type="evidence" value="ECO:0007669"/>
    <property type="project" value="Ensembl"/>
</dbReference>
<gene>
    <name evidence="10" type="primary">nemp1</name>
</gene>